<dbReference type="Pfam" id="PF01261">
    <property type="entry name" value="AP_endonuc_2"/>
    <property type="match status" value="1"/>
</dbReference>
<comment type="caution">
    <text evidence="2">The sequence shown here is derived from an EMBL/GenBank/DDBJ whole genome shotgun (WGS) entry which is preliminary data.</text>
</comment>
<keyword evidence="3" id="KW-1185">Reference proteome</keyword>
<accession>A0A3A9YK15</accession>
<dbReference type="EMBL" id="RBAL01000028">
    <property type="protein sequence ID" value="RKN37068.1"/>
    <property type="molecule type" value="Genomic_DNA"/>
</dbReference>
<name>A0A3A9YK15_9ACTN</name>
<dbReference type="Proteomes" id="UP000272474">
    <property type="component" value="Unassembled WGS sequence"/>
</dbReference>
<evidence type="ECO:0000313" key="2">
    <source>
        <dbReference type="EMBL" id="RKN37068.1"/>
    </source>
</evidence>
<reference evidence="2 3" key="1">
    <citation type="journal article" date="2014" name="Int. J. Syst. Evol. Microbiol.">
        <title>Streptomyces hoynatensis sp. nov., isolated from deep marine sediment.</title>
        <authorList>
            <person name="Veyisoglu A."/>
            <person name="Sahin N."/>
        </authorList>
    </citation>
    <scope>NUCLEOTIDE SEQUENCE [LARGE SCALE GENOMIC DNA]</scope>
    <source>
        <strain evidence="2 3">KCTC 29097</strain>
    </source>
</reference>
<evidence type="ECO:0000259" key="1">
    <source>
        <dbReference type="Pfam" id="PF01261"/>
    </source>
</evidence>
<dbReference type="InterPro" id="IPR013022">
    <property type="entry name" value="Xyl_isomerase-like_TIM-brl"/>
</dbReference>
<gene>
    <name evidence="2" type="ORF">D7294_28860</name>
</gene>
<dbReference type="Gene3D" id="3.20.20.150">
    <property type="entry name" value="Divalent-metal-dependent TIM barrel enzymes"/>
    <property type="match status" value="1"/>
</dbReference>
<protein>
    <submittedName>
        <fullName evidence="2">Sugar phosphate isomerase/epimerase</fullName>
    </submittedName>
</protein>
<dbReference type="InterPro" id="IPR050312">
    <property type="entry name" value="IolE/XylAMocC-like"/>
</dbReference>
<dbReference type="RefSeq" id="WP_120684757.1">
    <property type="nucleotide sequence ID" value="NZ_RBAL01000028.1"/>
</dbReference>
<dbReference type="SUPFAM" id="SSF51658">
    <property type="entry name" value="Xylose isomerase-like"/>
    <property type="match status" value="1"/>
</dbReference>
<dbReference type="OrthoDB" id="5182842at2"/>
<sequence>MAPPLGVQLYTVREALAADRNGVLARIAELGYKAVEPFQPTDDPEGFRRVADDLGLTIPGAHAIALLDEEPGPVFEAIATLGAELAIVPAGIPHEDFTTAEGIGRAAERLNALSELAAGHGLRLAYHNHWWEVEPLVQGRHALDVLAGELAEQVALEVDTYWAAVGGADVPGLLGRLGDRVRSLHVKDGPLAKEQPHVAVGSGAMAVPEILAAAPGAWRVVELDSCATDVFGALAESRAYLDGLGEAA</sequence>
<dbReference type="PANTHER" id="PTHR12110:SF41">
    <property type="entry name" value="INOSOSE DEHYDRATASE"/>
    <property type="match status" value="1"/>
</dbReference>
<evidence type="ECO:0000313" key="3">
    <source>
        <dbReference type="Proteomes" id="UP000272474"/>
    </source>
</evidence>
<proteinExistence type="predicted"/>
<keyword evidence="2" id="KW-0413">Isomerase</keyword>
<dbReference type="AlphaFoldDB" id="A0A3A9YK15"/>
<feature type="domain" description="Xylose isomerase-like TIM barrel" evidence="1">
    <location>
        <begin position="24"/>
        <end position="212"/>
    </location>
</feature>
<dbReference type="GO" id="GO:0016853">
    <property type="term" value="F:isomerase activity"/>
    <property type="evidence" value="ECO:0007669"/>
    <property type="project" value="UniProtKB-KW"/>
</dbReference>
<organism evidence="2 3">
    <name type="scientific">Streptomyces hoynatensis</name>
    <dbReference type="NCBI Taxonomy" id="1141874"/>
    <lineage>
        <taxon>Bacteria</taxon>
        <taxon>Bacillati</taxon>
        <taxon>Actinomycetota</taxon>
        <taxon>Actinomycetes</taxon>
        <taxon>Kitasatosporales</taxon>
        <taxon>Streptomycetaceae</taxon>
        <taxon>Streptomyces</taxon>
    </lineage>
</organism>
<dbReference type="PANTHER" id="PTHR12110">
    <property type="entry name" value="HYDROXYPYRUVATE ISOMERASE"/>
    <property type="match status" value="1"/>
</dbReference>
<dbReference type="InterPro" id="IPR036237">
    <property type="entry name" value="Xyl_isomerase-like_sf"/>
</dbReference>